<dbReference type="GO" id="GO:0006811">
    <property type="term" value="P:monoatomic ion transport"/>
    <property type="evidence" value="ECO:0007669"/>
    <property type="project" value="UniProtKB-KW"/>
</dbReference>
<evidence type="ECO:0000259" key="17">
    <source>
        <dbReference type="Pfam" id="PF10531"/>
    </source>
</evidence>
<keyword evidence="11" id="KW-0472">Membrane</keyword>
<evidence type="ECO:0000256" key="5">
    <source>
        <dbReference type="ARBA" id="ARBA00022597"/>
    </source>
</evidence>
<evidence type="ECO:0000256" key="7">
    <source>
        <dbReference type="ARBA" id="ARBA00022729"/>
    </source>
</evidence>
<evidence type="ECO:0000256" key="9">
    <source>
        <dbReference type="ARBA" id="ARBA00023065"/>
    </source>
</evidence>
<evidence type="ECO:0000313" key="20">
    <source>
        <dbReference type="Proteomes" id="UP000826725"/>
    </source>
</evidence>
<dbReference type="AlphaFoldDB" id="A0A8D5FQX4"/>
<keyword evidence="6" id="KW-0812">Transmembrane</keyword>
<evidence type="ECO:0000313" key="19">
    <source>
        <dbReference type="EMBL" id="BCL60129.1"/>
    </source>
</evidence>
<protein>
    <recommendedName>
        <fullName evidence="21">Periplasmic polysaccharide biosynthesis/export protein</fullName>
    </recommendedName>
</protein>
<dbReference type="Pfam" id="PF10531">
    <property type="entry name" value="SLBB"/>
    <property type="match status" value="1"/>
</dbReference>
<keyword evidence="14" id="KW-0449">Lipoprotein</keyword>
<dbReference type="InterPro" id="IPR054765">
    <property type="entry name" value="SLBB_dom"/>
</dbReference>
<keyword evidence="3" id="KW-0813">Transport</keyword>
<dbReference type="InterPro" id="IPR049712">
    <property type="entry name" value="Poly_export"/>
</dbReference>
<evidence type="ECO:0000256" key="2">
    <source>
        <dbReference type="ARBA" id="ARBA00009450"/>
    </source>
</evidence>
<evidence type="ECO:0000256" key="11">
    <source>
        <dbReference type="ARBA" id="ARBA00023136"/>
    </source>
</evidence>
<evidence type="ECO:0000256" key="15">
    <source>
        <dbReference type="SAM" id="SignalP"/>
    </source>
</evidence>
<keyword evidence="7 15" id="KW-0732">Signal</keyword>
<evidence type="ECO:0000256" key="3">
    <source>
        <dbReference type="ARBA" id="ARBA00022448"/>
    </source>
</evidence>
<dbReference type="InterPro" id="IPR003715">
    <property type="entry name" value="Poly_export_N"/>
</dbReference>
<reference evidence="19" key="1">
    <citation type="submission" date="2020-09" db="EMBL/GenBank/DDBJ databases">
        <title>Desulfogranum mesoprofundum gen. nov., sp. nov., a novel mesophilic, sulfate-reducing chemolithoautotroph isolated from a deep-sea hydrothermal vent chimney in the Suiyo Seamount.</title>
        <authorList>
            <person name="Hashimoto Y."/>
            <person name="Nakagawa S."/>
        </authorList>
    </citation>
    <scope>NUCLEOTIDE SEQUENCE</scope>
    <source>
        <strain evidence="19">KT2</strain>
    </source>
</reference>
<evidence type="ECO:0008006" key="21">
    <source>
        <dbReference type="Google" id="ProtNLM"/>
    </source>
</evidence>
<keyword evidence="20" id="KW-1185">Reference proteome</keyword>
<gene>
    <name evidence="19" type="ORF">DGMP_08220</name>
</gene>
<evidence type="ECO:0000256" key="13">
    <source>
        <dbReference type="ARBA" id="ARBA00023237"/>
    </source>
</evidence>
<dbReference type="EMBL" id="AP024086">
    <property type="protein sequence ID" value="BCL60129.1"/>
    <property type="molecule type" value="Genomic_DNA"/>
</dbReference>
<feature type="signal peptide" evidence="15">
    <location>
        <begin position="1"/>
        <end position="24"/>
    </location>
</feature>
<name>A0A8D5FQX4_9BACT</name>
<keyword evidence="8" id="KW-0625">Polysaccharide transport</keyword>
<dbReference type="GO" id="GO:0046930">
    <property type="term" value="C:pore complex"/>
    <property type="evidence" value="ECO:0007669"/>
    <property type="project" value="UniProtKB-KW"/>
</dbReference>
<evidence type="ECO:0000256" key="8">
    <source>
        <dbReference type="ARBA" id="ARBA00023047"/>
    </source>
</evidence>
<comment type="subcellular location">
    <subcellularLocation>
        <location evidence="1">Cell outer membrane</location>
        <topology evidence="1">Multi-pass membrane protein</topology>
    </subcellularLocation>
</comment>
<dbReference type="Pfam" id="PF22461">
    <property type="entry name" value="SLBB_2"/>
    <property type="match status" value="1"/>
</dbReference>
<dbReference type="GO" id="GO:0015159">
    <property type="term" value="F:polysaccharide transmembrane transporter activity"/>
    <property type="evidence" value="ECO:0007669"/>
    <property type="project" value="InterPro"/>
</dbReference>
<proteinExistence type="inferred from homology"/>
<evidence type="ECO:0000256" key="12">
    <source>
        <dbReference type="ARBA" id="ARBA00023139"/>
    </source>
</evidence>
<feature type="domain" description="Soluble ligand binding" evidence="17">
    <location>
        <begin position="190"/>
        <end position="233"/>
    </location>
</feature>
<feature type="domain" description="Polysaccharide export protein N-terminal" evidence="16">
    <location>
        <begin position="25"/>
        <end position="97"/>
    </location>
</feature>
<keyword evidence="9" id="KW-0406">Ion transport</keyword>
<dbReference type="PANTHER" id="PTHR33619:SF3">
    <property type="entry name" value="POLYSACCHARIDE EXPORT PROTEIN GFCE-RELATED"/>
    <property type="match status" value="1"/>
</dbReference>
<dbReference type="RefSeq" id="WP_228856295.1">
    <property type="nucleotide sequence ID" value="NZ_AP024086.1"/>
</dbReference>
<dbReference type="InterPro" id="IPR019554">
    <property type="entry name" value="Soluble_ligand-bd"/>
</dbReference>
<evidence type="ECO:0000256" key="1">
    <source>
        <dbReference type="ARBA" id="ARBA00004571"/>
    </source>
</evidence>
<keyword evidence="13" id="KW-0998">Cell outer membrane</keyword>
<dbReference type="Proteomes" id="UP000826725">
    <property type="component" value="Chromosome"/>
</dbReference>
<keyword evidence="5" id="KW-0762">Sugar transport</keyword>
<accession>A0A8D5FQX4</accession>
<keyword evidence="12" id="KW-0564">Palmitate</keyword>
<evidence type="ECO:0000256" key="4">
    <source>
        <dbReference type="ARBA" id="ARBA00022452"/>
    </source>
</evidence>
<comment type="similarity">
    <text evidence="2">Belongs to the BexD/CtrA/VexA family.</text>
</comment>
<dbReference type="GO" id="GO:0009279">
    <property type="term" value="C:cell outer membrane"/>
    <property type="evidence" value="ECO:0007669"/>
    <property type="project" value="UniProtKB-SubCell"/>
</dbReference>
<sequence>MKRAITLMILVFIFSSGIAGSVLADDYRTGPGDVLKIIVYDNDDLTAKVRISDAGTIVMPLLGRIDINKLTIDQITEKITRLLADGYLVNPQVNVFVEEYRSKKVVVLGNVRRPGITELTGPITFLELISRSGGLEKDAGDTATIQRKEDGGEKVIVIDLRALIERGDLSQNIVIQDGDTVFVSKAGMCFITGEVNSPGTYPCGDKGTVLKLVALSGGFTGKASKSGINIVRIINNKKTVIEDVDLSTPLVDNDVVVVPESFF</sequence>
<evidence type="ECO:0000256" key="14">
    <source>
        <dbReference type="ARBA" id="ARBA00023288"/>
    </source>
</evidence>
<keyword evidence="10" id="KW-0626">Porin</keyword>
<evidence type="ECO:0000259" key="16">
    <source>
        <dbReference type="Pfam" id="PF02563"/>
    </source>
</evidence>
<dbReference type="Pfam" id="PF02563">
    <property type="entry name" value="Poly_export"/>
    <property type="match status" value="1"/>
</dbReference>
<keyword evidence="4" id="KW-1134">Transmembrane beta strand</keyword>
<dbReference type="KEGG" id="dbk:DGMP_08220"/>
<dbReference type="PANTHER" id="PTHR33619">
    <property type="entry name" value="POLYSACCHARIDE EXPORT PROTEIN GFCE-RELATED"/>
    <property type="match status" value="1"/>
</dbReference>
<evidence type="ECO:0000256" key="10">
    <source>
        <dbReference type="ARBA" id="ARBA00023114"/>
    </source>
</evidence>
<feature type="chain" id="PRO_5033991754" description="Periplasmic polysaccharide biosynthesis/export protein" evidence="15">
    <location>
        <begin position="25"/>
        <end position="263"/>
    </location>
</feature>
<evidence type="ECO:0000259" key="18">
    <source>
        <dbReference type="Pfam" id="PF22461"/>
    </source>
</evidence>
<dbReference type="GO" id="GO:0015288">
    <property type="term" value="F:porin activity"/>
    <property type="evidence" value="ECO:0007669"/>
    <property type="project" value="UniProtKB-KW"/>
</dbReference>
<feature type="domain" description="SLBB" evidence="18">
    <location>
        <begin position="103"/>
        <end position="183"/>
    </location>
</feature>
<evidence type="ECO:0000256" key="6">
    <source>
        <dbReference type="ARBA" id="ARBA00022692"/>
    </source>
</evidence>
<organism evidence="19 20">
    <name type="scientific">Desulfomarina profundi</name>
    <dbReference type="NCBI Taxonomy" id="2772557"/>
    <lineage>
        <taxon>Bacteria</taxon>
        <taxon>Pseudomonadati</taxon>
        <taxon>Thermodesulfobacteriota</taxon>
        <taxon>Desulfobulbia</taxon>
        <taxon>Desulfobulbales</taxon>
        <taxon>Desulfobulbaceae</taxon>
        <taxon>Desulfomarina</taxon>
    </lineage>
</organism>